<comment type="caution">
    <text evidence="3">The sequence shown here is derived from an EMBL/GenBank/DDBJ whole genome shotgun (WGS) entry which is preliminary data.</text>
</comment>
<dbReference type="Proteomes" id="UP000322499">
    <property type="component" value="Unassembled WGS sequence"/>
</dbReference>
<evidence type="ECO:0000313" key="3">
    <source>
        <dbReference type="EMBL" id="TYP90811.1"/>
    </source>
</evidence>
<proteinExistence type="predicted"/>
<feature type="signal peptide" evidence="1">
    <location>
        <begin position="1"/>
        <end position="23"/>
    </location>
</feature>
<keyword evidence="1" id="KW-0732">Signal</keyword>
<name>A0A5S5D4F1_9ACTN</name>
<feature type="domain" description="DUF1023" evidence="2">
    <location>
        <begin position="62"/>
        <end position="232"/>
    </location>
</feature>
<dbReference type="InterPro" id="IPR010427">
    <property type="entry name" value="DUF1023"/>
</dbReference>
<dbReference type="SUPFAM" id="SSF53474">
    <property type="entry name" value="alpha/beta-Hydrolases"/>
    <property type="match status" value="1"/>
</dbReference>
<evidence type="ECO:0000259" key="2">
    <source>
        <dbReference type="Pfam" id="PF06259"/>
    </source>
</evidence>
<dbReference type="Pfam" id="PF06259">
    <property type="entry name" value="Abhydrolase_8"/>
    <property type="match status" value="1"/>
</dbReference>
<keyword evidence="3" id="KW-0378">Hydrolase</keyword>
<evidence type="ECO:0000313" key="4">
    <source>
        <dbReference type="Proteomes" id="UP000322499"/>
    </source>
</evidence>
<accession>A0A5S5D4F1</accession>
<feature type="chain" id="PRO_5039685580" evidence="1">
    <location>
        <begin position="24"/>
        <end position="287"/>
    </location>
</feature>
<keyword evidence="4" id="KW-1185">Reference proteome</keyword>
<dbReference type="GO" id="GO:0016787">
    <property type="term" value="F:hydrolase activity"/>
    <property type="evidence" value="ECO:0007669"/>
    <property type="project" value="UniProtKB-KW"/>
</dbReference>
<protein>
    <submittedName>
        <fullName evidence="3">Alpha/beta hydrolase family protein</fullName>
    </submittedName>
</protein>
<evidence type="ECO:0000256" key="1">
    <source>
        <dbReference type="SAM" id="SignalP"/>
    </source>
</evidence>
<gene>
    <name evidence="3" type="ORF">BD833_101530</name>
</gene>
<sequence length="287" mass="28681">MRTPQFAFLVGLLSLAGSLTLAAQPQVSSPAPPLPFDAGCAAELVARLTHGSDDAVHVLGCDPAGRGRAVVAVGDPATADHVAVLVPGSGIDLTTLDDAPDPQHRPWVWARSLASAAGPATSVVLWVGYETPHGPGVDVATGRLARAAAPALVDTVAGLRSRPGTPPHLTVIGHSYGAVVVSLAAPELAAEDLVLLASPGARASDVTDLRTSARVFAARGPGDWIRFVPHLAVGDLGHGADPASPGFGARLLPGDDVRGHDGYFRPGSAALAGLAGVVTGAPSGGTA</sequence>
<organism evidence="3 4">
    <name type="scientific">Blastococcus xanthinilyticus</name>
    <dbReference type="NCBI Taxonomy" id="1564164"/>
    <lineage>
        <taxon>Bacteria</taxon>
        <taxon>Bacillati</taxon>
        <taxon>Actinomycetota</taxon>
        <taxon>Actinomycetes</taxon>
        <taxon>Geodermatophilales</taxon>
        <taxon>Geodermatophilaceae</taxon>
        <taxon>Blastococcus</taxon>
    </lineage>
</organism>
<dbReference type="EMBL" id="VNHW01000001">
    <property type="protein sequence ID" value="TYP90811.1"/>
    <property type="molecule type" value="Genomic_DNA"/>
</dbReference>
<reference evidence="3 4" key="1">
    <citation type="submission" date="2019-07" db="EMBL/GenBank/DDBJ databases">
        <title>Genomic Encyclopedia of Archaeal and Bacterial Type Strains, Phase II (KMG-II): from individual species to whole genera.</title>
        <authorList>
            <person name="Goeker M."/>
        </authorList>
    </citation>
    <scope>NUCLEOTIDE SEQUENCE [LARGE SCALE GENOMIC DNA]</scope>
    <source>
        <strain evidence="3 4">DSM 46842</strain>
    </source>
</reference>
<dbReference type="RefSeq" id="WP_166531539.1">
    <property type="nucleotide sequence ID" value="NZ_VNHW01000001.1"/>
</dbReference>
<dbReference type="InterPro" id="IPR029058">
    <property type="entry name" value="AB_hydrolase_fold"/>
</dbReference>
<dbReference type="AlphaFoldDB" id="A0A5S5D4F1"/>